<dbReference type="InterPro" id="IPR052993">
    <property type="entry name" value="CFA-57"/>
</dbReference>
<name>T1F3U4_HELRO</name>
<organism evidence="3 4">
    <name type="scientific">Helobdella robusta</name>
    <name type="common">Californian leech</name>
    <dbReference type="NCBI Taxonomy" id="6412"/>
    <lineage>
        <taxon>Eukaryota</taxon>
        <taxon>Metazoa</taxon>
        <taxon>Spiralia</taxon>
        <taxon>Lophotrochozoa</taxon>
        <taxon>Annelida</taxon>
        <taxon>Clitellata</taxon>
        <taxon>Hirudinea</taxon>
        <taxon>Rhynchobdellida</taxon>
        <taxon>Glossiphoniidae</taxon>
        <taxon>Helobdella</taxon>
    </lineage>
</organism>
<dbReference type="InParanoid" id="T1F3U4"/>
<dbReference type="EMBL" id="KB096325">
    <property type="protein sequence ID" value="ESO05499.1"/>
    <property type="molecule type" value="Genomic_DNA"/>
</dbReference>
<keyword evidence="4" id="KW-1185">Reference proteome</keyword>
<reference evidence="2 4" key="2">
    <citation type="journal article" date="2013" name="Nature">
        <title>Insights into bilaterian evolution from three spiralian genomes.</title>
        <authorList>
            <person name="Simakov O."/>
            <person name="Marletaz F."/>
            <person name="Cho S.J."/>
            <person name="Edsinger-Gonzales E."/>
            <person name="Havlak P."/>
            <person name="Hellsten U."/>
            <person name="Kuo D.H."/>
            <person name="Larsson T."/>
            <person name="Lv J."/>
            <person name="Arendt D."/>
            <person name="Savage R."/>
            <person name="Osoegawa K."/>
            <person name="de Jong P."/>
            <person name="Grimwood J."/>
            <person name="Chapman J.A."/>
            <person name="Shapiro H."/>
            <person name="Aerts A."/>
            <person name="Otillar R.P."/>
            <person name="Terry A.Y."/>
            <person name="Boore J.L."/>
            <person name="Grigoriev I.V."/>
            <person name="Lindberg D.R."/>
            <person name="Seaver E.C."/>
            <person name="Weisblat D.A."/>
            <person name="Putnam N.H."/>
            <person name="Rokhsar D.S."/>
        </authorList>
    </citation>
    <scope>NUCLEOTIDE SEQUENCE</scope>
</reference>
<dbReference type="EnsemblMetazoa" id="HelroT171136">
    <property type="protein sequence ID" value="HelroP171136"/>
    <property type="gene ID" value="HelroG171136"/>
</dbReference>
<sequence>MERLRNNTESLSNVFDSIKKNVLDKEKLINEKEEVLTDLRKVNQNLKKSAEILDSRIQELEKNLEGKQSETKKTELTKLREKICNLEDMNTKISDREKVDLSKKKKVKRELQMTKQSFKMLNNDIYECTGLIHRTNELRSKVAAMVEATFHLNKEVVEQDQMDIDSLCDFNAQRSHLKMTVTKTKKEMKGQMLMQEKKELNNMQKNGRHMDEIESLKLGLKKSKEQLKSLYSQFFNRRPDISSKQLQEMMVKAIPDFRMLGQVAELARTIELNSQLINDLQIENCYLKAGAEEEAYDQLYNSNRNIVESRSKKLNSQDDRSFKNREHCFLISFVERTKKTKIVLSVNVKQIK</sequence>
<accession>T1F3U4</accession>
<dbReference type="CTD" id="20203493"/>
<reference evidence="4" key="1">
    <citation type="submission" date="2012-12" db="EMBL/GenBank/DDBJ databases">
        <authorList>
            <person name="Hellsten U."/>
            <person name="Grimwood J."/>
            <person name="Chapman J.A."/>
            <person name="Shapiro H."/>
            <person name="Aerts A."/>
            <person name="Otillar R.P."/>
            <person name="Terry A.Y."/>
            <person name="Boore J.L."/>
            <person name="Simakov O."/>
            <person name="Marletaz F."/>
            <person name="Cho S.-J."/>
            <person name="Edsinger-Gonzales E."/>
            <person name="Havlak P."/>
            <person name="Kuo D.-H."/>
            <person name="Larsson T."/>
            <person name="Lv J."/>
            <person name="Arendt D."/>
            <person name="Savage R."/>
            <person name="Osoegawa K."/>
            <person name="de Jong P."/>
            <person name="Lindberg D.R."/>
            <person name="Seaver E.C."/>
            <person name="Weisblat D.A."/>
            <person name="Putnam N.H."/>
            <person name="Grigoriev I.V."/>
            <person name="Rokhsar D.S."/>
        </authorList>
    </citation>
    <scope>NUCLEOTIDE SEQUENCE</scope>
</reference>
<dbReference type="PANTHER" id="PTHR32215">
    <property type="entry name" value="CILIA- AND FLAGELLA-ASSOCIATED PROTEIN 57"/>
    <property type="match status" value="1"/>
</dbReference>
<dbReference type="KEGG" id="hro:HELRODRAFT_171136"/>
<dbReference type="PANTHER" id="PTHR32215:SF0">
    <property type="entry name" value="CILIA- AND FLAGELLA-ASSOCIATED PROTEIN 57"/>
    <property type="match status" value="1"/>
</dbReference>
<dbReference type="Proteomes" id="UP000015101">
    <property type="component" value="Unassembled WGS sequence"/>
</dbReference>
<evidence type="ECO:0000313" key="3">
    <source>
        <dbReference type="EnsemblMetazoa" id="HelroP171136"/>
    </source>
</evidence>
<dbReference type="RefSeq" id="XP_009016132.1">
    <property type="nucleotide sequence ID" value="XM_009017884.1"/>
</dbReference>
<reference evidence="3" key="3">
    <citation type="submission" date="2015-06" db="UniProtKB">
        <authorList>
            <consortium name="EnsemblMetazoa"/>
        </authorList>
    </citation>
    <scope>IDENTIFICATION</scope>
</reference>
<dbReference type="EMBL" id="AMQM01003797">
    <property type="status" value="NOT_ANNOTATED_CDS"/>
    <property type="molecule type" value="Genomic_DNA"/>
</dbReference>
<dbReference type="GeneID" id="20203493"/>
<dbReference type="AlphaFoldDB" id="T1F3U4"/>
<keyword evidence="1" id="KW-0175">Coiled coil</keyword>
<proteinExistence type="predicted"/>
<protein>
    <submittedName>
        <fullName evidence="2 3">Uncharacterized protein</fullName>
    </submittedName>
</protein>
<dbReference type="OMA" id="NINIQFH"/>
<dbReference type="HOGENOM" id="CLU_788181_0_0_1"/>
<evidence type="ECO:0000313" key="4">
    <source>
        <dbReference type="Proteomes" id="UP000015101"/>
    </source>
</evidence>
<evidence type="ECO:0000256" key="1">
    <source>
        <dbReference type="SAM" id="Coils"/>
    </source>
</evidence>
<gene>
    <name evidence="3" type="primary">20203493</name>
    <name evidence="2" type="ORF">HELRODRAFT_171136</name>
</gene>
<evidence type="ECO:0000313" key="2">
    <source>
        <dbReference type="EMBL" id="ESO05499.1"/>
    </source>
</evidence>
<feature type="coiled-coil region" evidence="1">
    <location>
        <begin position="1"/>
        <end position="77"/>
    </location>
</feature>